<evidence type="ECO:0000313" key="1">
    <source>
        <dbReference type="EMBL" id="PLV18421.1"/>
    </source>
</evidence>
<evidence type="ECO:0000313" key="4">
    <source>
        <dbReference type="Proteomes" id="UP000234878"/>
    </source>
</evidence>
<dbReference type="AlphaFoldDB" id="A0AAX0VUY2"/>
<keyword evidence="3" id="KW-1185">Reference proteome</keyword>
<gene>
    <name evidence="1" type="ORF">CXG49_13730</name>
    <name evidence="2" type="ORF">CXG53_15140</name>
</gene>
<evidence type="ECO:0000313" key="2">
    <source>
        <dbReference type="EMBL" id="PLV23252.1"/>
    </source>
</evidence>
<comment type="caution">
    <text evidence="1">The sequence shown here is derived from an EMBL/GenBank/DDBJ whole genome shotgun (WGS) entry which is preliminary data.</text>
</comment>
<reference evidence="3 4" key="1">
    <citation type="submission" date="2017-12" db="EMBL/GenBank/DDBJ databases">
        <title>Detection of the carbapenemase gene blaVIM-5 in members of the Pseudomonas putida group isolated from polluted Nigerian wetlands.</title>
        <authorList>
            <person name="Adelowo O."/>
            <person name="Vollmers J."/>
            <person name="Maeusezahl I."/>
            <person name="Kaster A.-K."/>
            <person name="Mueller J.A."/>
        </authorList>
    </citation>
    <scope>NUCLEOTIDE SEQUENCE [LARGE SCALE GENOMIC DNA]</scope>
    <source>
        <strain evidence="2 3">MR119</strain>
        <strain evidence="1 4">MR144</strain>
    </source>
</reference>
<name>A0AAX0VUY2_9PSED</name>
<proteinExistence type="predicted"/>
<dbReference type="EMBL" id="PJCQ01000012">
    <property type="protein sequence ID" value="PLV18421.1"/>
    <property type="molecule type" value="Genomic_DNA"/>
</dbReference>
<evidence type="ECO:0000313" key="3">
    <source>
        <dbReference type="Proteomes" id="UP000234839"/>
    </source>
</evidence>
<sequence length="198" mass="21897">MNHLSQMASEPFKREDRYIVIKRSDLANVPVNYRSTLVEPMLSLLSHLPSRECLVIESDWPEYEPTWTAIKARVMGEPAEQPQGEPIMLTAVATLVDDGDGGLEASWLLVGGTAELFAGMTLLVAENAPDLCQEDGSAEVYTHADPGEVERLRQMNREGVAELEDRKQEIYALRTQLGELKKGLESQAVEGTEQGEPS</sequence>
<dbReference type="RefSeq" id="WP_102081913.1">
    <property type="nucleotide sequence ID" value="NZ_CP194068.1"/>
</dbReference>
<protein>
    <submittedName>
        <fullName evidence="1">Uncharacterized protein</fullName>
    </submittedName>
</protein>
<organism evidence="1 4">
    <name type="scientific">Pseudomonas guariconensis</name>
    <dbReference type="NCBI Taxonomy" id="1288410"/>
    <lineage>
        <taxon>Bacteria</taxon>
        <taxon>Pseudomonadati</taxon>
        <taxon>Pseudomonadota</taxon>
        <taxon>Gammaproteobacteria</taxon>
        <taxon>Pseudomonadales</taxon>
        <taxon>Pseudomonadaceae</taxon>
        <taxon>Pseudomonas</taxon>
    </lineage>
</organism>
<dbReference type="EMBL" id="PJCP01000012">
    <property type="protein sequence ID" value="PLV23252.1"/>
    <property type="molecule type" value="Genomic_DNA"/>
</dbReference>
<dbReference type="Proteomes" id="UP000234878">
    <property type="component" value="Unassembled WGS sequence"/>
</dbReference>
<dbReference type="Proteomes" id="UP000234839">
    <property type="component" value="Unassembled WGS sequence"/>
</dbReference>
<accession>A0AAX0VUY2</accession>